<protein>
    <submittedName>
        <fullName evidence="1">Uncharacterized protein</fullName>
    </submittedName>
</protein>
<keyword evidence="2" id="KW-1185">Reference proteome</keyword>
<evidence type="ECO:0000313" key="2">
    <source>
        <dbReference type="Proteomes" id="UP000095759"/>
    </source>
</evidence>
<sequence>MDNANILTGELLTEAIDWASDCLNRPATARVSEEQAIEYVRCYYPGGAAGFAQEAALFTYVDNV</sequence>
<dbReference type="RefSeq" id="WP_069935005.1">
    <property type="nucleotide sequence ID" value="NZ_MEHJ01000001.1"/>
</dbReference>
<organism evidence="1 2">
    <name type="scientific">Streptomyces agglomeratus</name>
    <dbReference type="NCBI Taxonomy" id="285458"/>
    <lineage>
        <taxon>Bacteria</taxon>
        <taxon>Bacillati</taxon>
        <taxon>Actinomycetota</taxon>
        <taxon>Actinomycetes</taxon>
        <taxon>Kitasatosporales</taxon>
        <taxon>Streptomycetaceae</taxon>
        <taxon>Streptomyces</taxon>
    </lineage>
</organism>
<proteinExistence type="predicted"/>
<name>A0A1E5P3Z6_9ACTN</name>
<dbReference type="OrthoDB" id="2115100at201174"/>
<dbReference type="EMBL" id="MEHJ01000001">
    <property type="protein sequence ID" value="OEJ24278.1"/>
    <property type="molecule type" value="Genomic_DNA"/>
</dbReference>
<comment type="caution">
    <text evidence="1">The sequence shown here is derived from an EMBL/GenBank/DDBJ whole genome shotgun (WGS) entry which is preliminary data.</text>
</comment>
<gene>
    <name evidence="1" type="ORF">AS594_07045</name>
</gene>
<evidence type="ECO:0000313" key="1">
    <source>
        <dbReference type="EMBL" id="OEJ24278.1"/>
    </source>
</evidence>
<dbReference type="AlphaFoldDB" id="A0A1E5P3Z6"/>
<accession>A0A1E5P3Z6</accession>
<reference evidence="1 2" key="1">
    <citation type="submission" date="2016-08" db="EMBL/GenBank/DDBJ databases">
        <title>Complete genome sequence of Streptomyces agglomeratus strain 6-3-2, a novel anti-MRSA actinomycete isolated from Wuli of Tebit, China.</title>
        <authorList>
            <person name="Chen X."/>
        </authorList>
    </citation>
    <scope>NUCLEOTIDE SEQUENCE [LARGE SCALE GENOMIC DNA]</scope>
    <source>
        <strain evidence="1 2">6-3-2</strain>
    </source>
</reference>
<dbReference type="Proteomes" id="UP000095759">
    <property type="component" value="Unassembled WGS sequence"/>
</dbReference>